<evidence type="ECO:0000313" key="4">
    <source>
        <dbReference type="EMBL" id="KAG8467155.1"/>
    </source>
</evidence>
<feature type="transmembrane region" description="Helical" evidence="2">
    <location>
        <begin position="402"/>
        <end position="423"/>
    </location>
</feature>
<feature type="chain" id="PRO_5035317951" evidence="3">
    <location>
        <begin position="18"/>
        <end position="620"/>
    </location>
</feature>
<feature type="transmembrane region" description="Helical" evidence="2">
    <location>
        <begin position="294"/>
        <end position="317"/>
    </location>
</feature>
<evidence type="ECO:0000313" key="5">
    <source>
        <dbReference type="Proteomes" id="UP000751190"/>
    </source>
</evidence>
<protein>
    <submittedName>
        <fullName evidence="4">Uncharacterized protein</fullName>
    </submittedName>
</protein>
<evidence type="ECO:0000256" key="2">
    <source>
        <dbReference type="SAM" id="Phobius"/>
    </source>
</evidence>
<feature type="transmembrane region" description="Helical" evidence="2">
    <location>
        <begin position="357"/>
        <end position="381"/>
    </location>
</feature>
<keyword evidence="3" id="KW-0732">Signal</keyword>
<keyword evidence="2" id="KW-1133">Transmembrane helix</keyword>
<reference evidence="4" key="1">
    <citation type="submission" date="2021-05" db="EMBL/GenBank/DDBJ databases">
        <title>The genome of the haptophyte Pavlova lutheri (Diacronema luteri, Pavlovales) - a model for lipid biosynthesis in eukaryotic algae.</title>
        <authorList>
            <person name="Hulatt C.J."/>
            <person name="Posewitz M.C."/>
        </authorList>
    </citation>
    <scope>NUCLEOTIDE SEQUENCE</scope>
    <source>
        <strain evidence="4">NIVA-4/92</strain>
    </source>
</reference>
<organism evidence="4 5">
    <name type="scientific">Diacronema lutheri</name>
    <name type="common">Unicellular marine alga</name>
    <name type="synonym">Monochrysis lutheri</name>
    <dbReference type="NCBI Taxonomy" id="2081491"/>
    <lineage>
        <taxon>Eukaryota</taxon>
        <taxon>Haptista</taxon>
        <taxon>Haptophyta</taxon>
        <taxon>Pavlovophyceae</taxon>
        <taxon>Pavlovales</taxon>
        <taxon>Pavlovaceae</taxon>
        <taxon>Diacronema</taxon>
    </lineage>
</organism>
<feature type="transmembrane region" description="Helical" evidence="2">
    <location>
        <begin position="131"/>
        <end position="153"/>
    </location>
</feature>
<feature type="transmembrane region" description="Helical" evidence="2">
    <location>
        <begin position="594"/>
        <end position="613"/>
    </location>
</feature>
<name>A0A8J5XXC3_DIALT</name>
<evidence type="ECO:0000256" key="1">
    <source>
        <dbReference type="SAM" id="MobiDB-lite"/>
    </source>
</evidence>
<feature type="signal peptide" evidence="3">
    <location>
        <begin position="1"/>
        <end position="17"/>
    </location>
</feature>
<accession>A0A8J5XXC3</accession>
<proteinExistence type="predicted"/>
<keyword evidence="2" id="KW-0472">Membrane</keyword>
<dbReference type="AlphaFoldDB" id="A0A8J5XXC3"/>
<dbReference type="OrthoDB" id="10687657at2759"/>
<feature type="transmembrane region" description="Helical" evidence="2">
    <location>
        <begin position="251"/>
        <end position="274"/>
    </location>
</feature>
<comment type="caution">
    <text evidence="4">The sequence shown here is derived from an EMBL/GenBank/DDBJ whole genome shotgun (WGS) entry which is preliminary data.</text>
</comment>
<keyword evidence="2" id="KW-0812">Transmembrane</keyword>
<evidence type="ECO:0000256" key="3">
    <source>
        <dbReference type="SAM" id="SignalP"/>
    </source>
</evidence>
<feature type="region of interest" description="Disordered" evidence="1">
    <location>
        <begin position="165"/>
        <end position="184"/>
    </location>
</feature>
<feature type="transmembrane region" description="Helical" evidence="2">
    <location>
        <begin position="429"/>
        <end position="455"/>
    </location>
</feature>
<sequence>MLLAALLVLGSRAPPLGVGPRAPHALRQRVSLADGPPLPPTEGDAGNIDPSRRGVGQGALLVGTSFYLGGLLGEVGDQEVMEALKHKRLALEVPSRNTAPPLPAVTSAVGAAASSQAAQAAGNASGGKLPVGLIVLSSILTYAIGLVSAPSVLRFVRQLLGAQPEPAPADAAEPRGWAGRAPAPATAAAQRINASAAAAAAATTAPVARASATTLPSPPPSRETARFGRKERGKLRVVFPVPTRRELQAGAAVGALVVLVIATPVGTALLGVYSRTLAHAVALLIAQLGRLASALASAASATAGAGAALAAPAIWFVASATERLVSAWALLLVTLISVCKGLAELGVALYAPIFDAIATALMAAWGAAWSAIASTCALLGAGAQFGGGALLKGAADAAVVGLAVRDATFAALLSACLAAASAAKACGVALGWVGAQLLPVLHAAAASLSAAVVMLSRVGMAGAIASGSAAKAGALAAIDAVRAASELAQASAPVLAAKAGVAVGAAAARTAEASSTMASGAAVLAGAMASGAAKLAAAAAPVLSSLVDALGATIQLSADGAVVALARLAQLLIALASSAMVAMTAAAAKLSSALGALLAAAQQLGGVVLKLLAGMTLRPQ</sequence>
<gene>
    <name evidence="4" type="ORF">KFE25_000471</name>
</gene>
<feature type="compositionally biased region" description="Low complexity" evidence="1">
    <location>
        <begin position="168"/>
        <end position="184"/>
    </location>
</feature>
<keyword evidence="5" id="KW-1185">Reference proteome</keyword>
<feature type="transmembrane region" description="Helical" evidence="2">
    <location>
        <begin position="568"/>
        <end position="588"/>
    </location>
</feature>
<dbReference type="Proteomes" id="UP000751190">
    <property type="component" value="Unassembled WGS sequence"/>
</dbReference>
<dbReference type="EMBL" id="JAGTXO010000006">
    <property type="protein sequence ID" value="KAG8467155.1"/>
    <property type="molecule type" value="Genomic_DNA"/>
</dbReference>
<feature type="transmembrane region" description="Helical" evidence="2">
    <location>
        <begin position="329"/>
        <end position="351"/>
    </location>
</feature>